<dbReference type="InterPro" id="IPR007110">
    <property type="entry name" value="Ig-like_dom"/>
</dbReference>
<reference evidence="13" key="2">
    <citation type="submission" date="2025-09" db="UniProtKB">
        <authorList>
            <consortium name="Ensembl"/>
        </authorList>
    </citation>
    <scope>IDENTIFICATION</scope>
</reference>
<evidence type="ECO:0000256" key="2">
    <source>
        <dbReference type="ARBA" id="ARBA00022692"/>
    </source>
</evidence>
<dbReference type="CDD" id="cd00063">
    <property type="entry name" value="FN3"/>
    <property type="match status" value="3"/>
</dbReference>
<dbReference type="InterPro" id="IPR003599">
    <property type="entry name" value="Ig_sub"/>
</dbReference>
<protein>
    <recommendedName>
        <fullName evidence="15">Down syndrome cell adhesion molecule-like protein Dscam2</fullName>
    </recommendedName>
</protein>
<feature type="domain" description="Ig-like" evidence="11">
    <location>
        <begin position="236"/>
        <end position="338"/>
    </location>
</feature>
<evidence type="ECO:0000256" key="10">
    <source>
        <dbReference type="SAM" id="Phobius"/>
    </source>
</evidence>
<dbReference type="InterPro" id="IPR013783">
    <property type="entry name" value="Ig-like_fold"/>
</dbReference>
<feature type="compositionally biased region" description="Polar residues" evidence="9">
    <location>
        <begin position="848"/>
        <end position="857"/>
    </location>
</feature>
<evidence type="ECO:0000256" key="8">
    <source>
        <dbReference type="ARBA" id="ARBA00023319"/>
    </source>
</evidence>
<dbReference type="SUPFAM" id="SSF48726">
    <property type="entry name" value="Immunoglobulin"/>
    <property type="match status" value="1"/>
</dbReference>
<evidence type="ECO:0000259" key="12">
    <source>
        <dbReference type="PROSITE" id="PS50853"/>
    </source>
</evidence>
<evidence type="ECO:0000313" key="14">
    <source>
        <dbReference type="Proteomes" id="UP000694388"/>
    </source>
</evidence>
<feature type="compositionally biased region" description="Low complexity" evidence="9">
    <location>
        <begin position="919"/>
        <end position="961"/>
    </location>
</feature>
<feature type="compositionally biased region" description="Polar residues" evidence="9">
    <location>
        <begin position="511"/>
        <end position="531"/>
    </location>
</feature>
<keyword evidence="5 10" id="KW-1133">Transmembrane helix</keyword>
<feature type="region of interest" description="Disordered" evidence="9">
    <location>
        <begin position="478"/>
        <end position="538"/>
    </location>
</feature>
<dbReference type="Proteomes" id="UP000694388">
    <property type="component" value="Unplaced"/>
</dbReference>
<dbReference type="OMA" id="THEVIVQ"/>
<feature type="region of interest" description="Disordered" evidence="9">
    <location>
        <begin position="724"/>
        <end position="795"/>
    </location>
</feature>
<evidence type="ECO:0000256" key="6">
    <source>
        <dbReference type="ARBA" id="ARBA00023136"/>
    </source>
</evidence>
<dbReference type="PANTHER" id="PTHR13817">
    <property type="entry name" value="TITIN"/>
    <property type="match status" value="1"/>
</dbReference>
<dbReference type="Pfam" id="PF07679">
    <property type="entry name" value="I-set"/>
    <property type="match status" value="1"/>
</dbReference>
<dbReference type="InterPro" id="IPR003961">
    <property type="entry name" value="FN3_dom"/>
</dbReference>
<evidence type="ECO:0000256" key="7">
    <source>
        <dbReference type="ARBA" id="ARBA00023157"/>
    </source>
</evidence>
<feature type="compositionally biased region" description="Polar residues" evidence="9">
    <location>
        <begin position="768"/>
        <end position="777"/>
    </location>
</feature>
<dbReference type="PROSITE" id="PS50853">
    <property type="entry name" value="FN3"/>
    <property type="match status" value="4"/>
</dbReference>
<dbReference type="Ensembl" id="ENSEBUT00000028536.1">
    <property type="protein sequence ID" value="ENSEBUP00000027960.1"/>
    <property type="gene ID" value="ENSEBUG00000017089.1"/>
</dbReference>
<feature type="domain" description="Fibronectin type-III" evidence="12">
    <location>
        <begin position="50"/>
        <end position="146"/>
    </location>
</feature>
<dbReference type="InterPro" id="IPR036116">
    <property type="entry name" value="FN3_sf"/>
</dbReference>
<dbReference type="SMART" id="SM00409">
    <property type="entry name" value="IG"/>
    <property type="match status" value="1"/>
</dbReference>
<reference evidence="13" key="1">
    <citation type="submission" date="2025-08" db="UniProtKB">
        <authorList>
            <consortium name="Ensembl"/>
        </authorList>
    </citation>
    <scope>IDENTIFICATION</scope>
</reference>
<dbReference type="InterPro" id="IPR050964">
    <property type="entry name" value="Striated_Muscle_Regulatory"/>
</dbReference>
<dbReference type="GeneTree" id="ENSGT00940000154678"/>
<dbReference type="SMART" id="SM00408">
    <property type="entry name" value="IGc2"/>
    <property type="match status" value="1"/>
</dbReference>
<dbReference type="InterPro" id="IPR003598">
    <property type="entry name" value="Ig_sub2"/>
</dbReference>
<name>A0A8C4RD79_EPTBU</name>
<evidence type="ECO:0000256" key="9">
    <source>
        <dbReference type="SAM" id="MobiDB-lite"/>
    </source>
</evidence>
<keyword evidence="2 10" id="KW-0812">Transmembrane</keyword>
<feature type="region of interest" description="Disordered" evidence="9">
    <location>
        <begin position="906"/>
        <end position="998"/>
    </location>
</feature>
<dbReference type="GO" id="GO:0016020">
    <property type="term" value="C:membrane"/>
    <property type="evidence" value="ECO:0007669"/>
    <property type="project" value="UniProtKB-SubCell"/>
</dbReference>
<keyword evidence="4" id="KW-0677">Repeat</keyword>
<evidence type="ECO:0000256" key="4">
    <source>
        <dbReference type="ARBA" id="ARBA00022737"/>
    </source>
</evidence>
<organism evidence="13 14">
    <name type="scientific">Eptatretus burgeri</name>
    <name type="common">Inshore hagfish</name>
    <dbReference type="NCBI Taxonomy" id="7764"/>
    <lineage>
        <taxon>Eukaryota</taxon>
        <taxon>Metazoa</taxon>
        <taxon>Chordata</taxon>
        <taxon>Craniata</taxon>
        <taxon>Vertebrata</taxon>
        <taxon>Cyclostomata</taxon>
        <taxon>Myxini</taxon>
        <taxon>Myxiniformes</taxon>
        <taxon>Myxinidae</taxon>
        <taxon>Eptatretinae</taxon>
        <taxon>Eptatretus</taxon>
    </lineage>
</organism>
<evidence type="ECO:0000259" key="11">
    <source>
        <dbReference type="PROSITE" id="PS50835"/>
    </source>
</evidence>
<dbReference type="PROSITE" id="PS50835">
    <property type="entry name" value="IG_LIKE"/>
    <property type="match status" value="1"/>
</dbReference>
<evidence type="ECO:0000313" key="13">
    <source>
        <dbReference type="Ensembl" id="ENSEBUP00000027960.1"/>
    </source>
</evidence>
<proteinExistence type="predicted"/>
<dbReference type="Gene3D" id="2.60.40.10">
    <property type="entry name" value="Immunoglobulins"/>
    <property type="match status" value="5"/>
</dbReference>
<feature type="domain" description="Fibronectin type-III" evidence="12">
    <location>
        <begin position="150"/>
        <end position="246"/>
    </location>
</feature>
<dbReference type="Pfam" id="PF00041">
    <property type="entry name" value="fn3"/>
    <property type="match status" value="3"/>
</dbReference>
<keyword evidence="6 10" id="KW-0472">Membrane</keyword>
<dbReference type="FunFam" id="2.60.40.10:FF:000093">
    <property type="entry name" value="Down syndrome cell adhesion molecule, isoform B"/>
    <property type="match status" value="1"/>
</dbReference>
<evidence type="ECO:0000256" key="5">
    <source>
        <dbReference type="ARBA" id="ARBA00022989"/>
    </source>
</evidence>
<keyword evidence="14" id="KW-1185">Reference proteome</keyword>
<dbReference type="PANTHER" id="PTHR13817:SF166">
    <property type="entry name" value="NEURONAL IGCAM-RELATED"/>
    <property type="match status" value="1"/>
</dbReference>
<evidence type="ECO:0000256" key="3">
    <source>
        <dbReference type="ARBA" id="ARBA00022729"/>
    </source>
</evidence>
<feature type="region of interest" description="Disordered" evidence="9">
    <location>
        <begin position="825"/>
        <end position="873"/>
    </location>
</feature>
<dbReference type="SUPFAM" id="SSF49265">
    <property type="entry name" value="Fibronectin type III"/>
    <property type="match status" value="3"/>
</dbReference>
<feature type="domain" description="Fibronectin type-III" evidence="12">
    <location>
        <begin position="340"/>
        <end position="434"/>
    </location>
</feature>
<sequence length="1093" mass="115526">MQGGRESCELIKLRSFTRYAVMVQAYNRAGSGPVSPETYASTLEDVPSKPPLDVRVAAISSTAIVASWSPPPRDAHNGLLLGYHILYFPMLPDGEPGVRHNLTTTDLRTELRRLDKFTNYTICVAAYTRAGMGQPSAMSLACTHEDVPSPPAAVKAAAASATAVVLSWLQPAHPNGLIRKYIVLCSFPFPAQPLSSEFEVSPDVTWHSIDRLSRDRHYALSVAAVTGAGRGNASQPVSVQPAINAPARIVSFGGAVSSPWMKDLELPCRAVGDPQPSTSWIKDSEQAPVVVTPGGRLALPANGSLVVLALRAGDAGRYTCTASNAWGSEELHTTLRVQVPPDQPRLSVSQTTSTSISLSWIPGSNGGSPLRSFVLQYSEDHSEEWREVSIPPRQRRWVLPKLRCGTWYKFTLAARNAVGTGTISEIIEAKTHGQEPHFVKDGDLLLMSNSTMARVSLRGWRDGGCAITSVSISYSPAGTPKHHGAMGTDSAQADAGNREPRGPPASGGAWSENNRGSGKSSPASISWNPGTGQEGPPDSLLLAGLDAGTWYGVKLQVCNVAGCTEHLGEFATLTFDGSTIAPLLLATVRVSRGGLTPTQELRLLLSVCCLLGLALLLLGLVVLLRRRRRQQRLKRLRDAKSLAEMLISDSGVTAEVPSQPCRFTGQATGLSCSKSSQVGEIVDKLEESGIQNQDVAHSALLSDTKDSTEQLDGDDKSTILLTDSDYSQVGKPRGVSGTHTLPSAHQHTHPHPHLPTHSEISGLVPTAPTLTANSRPGTNPVPRKHIRQPPPPPRARYASQWTLGRTGTTMGQGGTGGPVNTGSFAGAGVTARPPVLDTRVLTPRTGESDTYSLSPSQDTDKGRNSMVSTESASSTYEELARAYEHARLEEQLRHATFEITECFVSDTSSEQRASPPPAAITTAVTAAPDPPSSSFASDSTPSDSGIRRFTASPPRPAATTGPPGGGFGNARPGTLAGGSGSGAFMPGSHGGGGQADPAMAVPVAHRAGDYCNLPLYIQHDSSATSQQKTLPPTVASFHQPHTDIVPTHPGPQASPTPHPHNTHPACDSLEDLTKAVRAPKGASSVYSKSYTLV</sequence>
<accession>A0A8C4RD79</accession>
<dbReference type="InterPro" id="IPR036179">
    <property type="entry name" value="Ig-like_dom_sf"/>
</dbReference>
<keyword evidence="8" id="KW-0393">Immunoglobulin domain</keyword>
<comment type="subcellular location">
    <subcellularLocation>
        <location evidence="1">Membrane</location>
    </subcellularLocation>
</comment>
<keyword evidence="7" id="KW-1015">Disulfide bond</keyword>
<evidence type="ECO:0000256" key="1">
    <source>
        <dbReference type="ARBA" id="ARBA00004370"/>
    </source>
</evidence>
<feature type="transmembrane region" description="Helical" evidence="10">
    <location>
        <begin position="603"/>
        <end position="624"/>
    </location>
</feature>
<dbReference type="CDD" id="cd00096">
    <property type="entry name" value="Ig"/>
    <property type="match status" value="1"/>
</dbReference>
<dbReference type="SMART" id="SM00060">
    <property type="entry name" value="FN3"/>
    <property type="match status" value="3"/>
</dbReference>
<dbReference type="AlphaFoldDB" id="A0A8C4RD79"/>
<dbReference type="FunFam" id="2.60.40.10:FF:000141">
    <property type="entry name" value="Down syndrome cell adhesion molecule a"/>
    <property type="match status" value="1"/>
</dbReference>
<evidence type="ECO:0008006" key="15">
    <source>
        <dbReference type="Google" id="ProtNLM"/>
    </source>
</evidence>
<keyword evidence="3" id="KW-0732">Signal</keyword>
<dbReference type="InterPro" id="IPR013098">
    <property type="entry name" value="Ig_I-set"/>
</dbReference>
<feature type="domain" description="Fibronectin type-III" evidence="12">
    <location>
        <begin position="1"/>
        <end position="45"/>
    </location>
</feature>